<dbReference type="PROSITE" id="PS51123">
    <property type="entry name" value="OMPA_2"/>
    <property type="match status" value="1"/>
</dbReference>
<evidence type="ECO:0000313" key="8">
    <source>
        <dbReference type="Proteomes" id="UP000245535"/>
    </source>
</evidence>
<dbReference type="RefSeq" id="WP_109616764.1">
    <property type="nucleotide sequence ID" value="NZ_QGDO01000002.1"/>
</dbReference>
<proteinExistence type="predicted"/>
<name>A0A315ZBU2_SEDFL</name>
<comment type="caution">
    <text evidence="7">The sequence shown here is derived from an EMBL/GenBank/DDBJ whole genome shotgun (WGS) entry which is preliminary data.</text>
</comment>
<accession>A0A315ZBU2</accession>
<feature type="domain" description="OmpA-like" evidence="6">
    <location>
        <begin position="527"/>
        <end position="641"/>
    </location>
</feature>
<dbReference type="CDD" id="cd07185">
    <property type="entry name" value="OmpA_C-like"/>
    <property type="match status" value="1"/>
</dbReference>
<dbReference type="Proteomes" id="UP000245535">
    <property type="component" value="Unassembled WGS sequence"/>
</dbReference>
<keyword evidence="5" id="KW-0732">Signal</keyword>
<dbReference type="PRINTS" id="PR01021">
    <property type="entry name" value="OMPADOMAIN"/>
</dbReference>
<dbReference type="PANTHER" id="PTHR30329">
    <property type="entry name" value="STATOR ELEMENT OF FLAGELLAR MOTOR COMPLEX"/>
    <property type="match status" value="1"/>
</dbReference>
<evidence type="ECO:0000256" key="4">
    <source>
        <dbReference type="PROSITE-ProRule" id="PRU00473"/>
    </source>
</evidence>
<keyword evidence="8" id="KW-1185">Reference proteome</keyword>
<dbReference type="Gene3D" id="1.25.40.10">
    <property type="entry name" value="Tetratricopeptide repeat domain"/>
    <property type="match status" value="1"/>
</dbReference>
<dbReference type="Gene3D" id="3.30.1330.60">
    <property type="entry name" value="OmpA-like domain"/>
    <property type="match status" value="1"/>
</dbReference>
<evidence type="ECO:0000256" key="1">
    <source>
        <dbReference type="ARBA" id="ARBA00004442"/>
    </source>
</evidence>
<evidence type="ECO:0000313" key="7">
    <source>
        <dbReference type="EMBL" id="PWJ42629.1"/>
    </source>
</evidence>
<sequence>MKTFTSRALLFFSISFLWLFTPSFGQSKKAEKLVKKAEEAFNERDMASTEKYLSQSIQLDPNLPDANYFLGKLNYIKRNKPKTAFHFQKTVQYASENPKFKLAHIFLAKYELSTGNYNQAVKYANSFLSVATDEKLDHRDRKSAKHIIEICEFAKSHMENPLEIKPEPLEGEVNFMPQQYFPVITADQREMYFTGRPDGYGEEIYVSRFEEGKWQKPEAVEELNTPFNEGTCTISADGRIMIFTACESFEGRQTLGGCDLFMSKKVGDKWTPAVNLGPNVNTKAWESQPSLSADGRTLYFVSDRQGGVGKKDIWVTKLEGDVWAPAQNLGAEINTSYDDISPHLHVNGRDLFFASEGHLGFGGLDLFVSHRTEDGKGWTTAENLGYPINNYSDQVSLFVTADGKKAYFASNINEKGEESQFNKLMTFSLPSDFIEERSGFVTGTVYDAVTKERISAHIELKELTTGNSISVVDSDPVNGKYLIVLSQGHEYGLFVSKPDYLFHTLSFDYRNVSAGKQIYIDVYLDPIKKGVYTQLNNIFFESGSYELQSKSRTELIGIANYLKRYQKLKIEISGHTDDVGSHDANVALSNNRAKAVVDYLEELGIARARMEHKGYGEEKPIVPNDNNQNRAQNRRIEFRVL</sequence>
<dbReference type="SUPFAM" id="SSF103088">
    <property type="entry name" value="OmpA-like"/>
    <property type="match status" value="1"/>
</dbReference>
<comment type="subcellular location">
    <subcellularLocation>
        <location evidence="1">Cell outer membrane</location>
    </subcellularLocation>
</comment>
<keyword evidence="3" id="KW-0998">Cell outer membrane</keyword>
<dbReference type="PANTHER" id="PTHR30329:SF21">
    <property type="entry name" value="LIPOPROTEIN YIAD-RELATED"/>
    <property type="match status" value="1"/>
</dbReference>
<protein>
    <submittedName>
        <fullName evidence="7">WD40 repeat protein</fullName>
    </submittedName>
</protein>
<dbReference type="Pfam" id="PF00691">
    <property type="entry name" value="OmpA"/>
    <property type="match status" value="1"/>
</dbReference>
<dbReference type="Pfam" id="PF07676">
    <property type="entry name" value="PD40"/>
    <property type="match status" value="2"/>
</dbReference>
<dbReference type="OrthoDB" id="9809364at2"/>
<gene>
    <name evidence="7" type="ORF">BC781_102173</name>
</gene>
<feature type="signal peptide" evidence="5">
    <location>
        <begin position="1"/>
        <end position="25"/>
    </location>
</feature>
<dbReference type="InterPro" id="IPR050330">
    <property type="entry name" value="Bact_OuterMem_StrucFunc"/>
</dbReference>
<dbReference type="EMBL" id="QGDO01000002">
    <property type="protein sequence ID" value="PWJ42629.1"/>
    <property type="molecule type" value="Genomic_DNA"/>
</dbReference>
<evidence type="ECO:0000256" key="2">
    <source>
        <dbReference type="ARBA" id="ARBA00023136"/>
    </source>
</evidence>
<dbReference type="InterPro" id="IPR011659">
    <property type="entry name" value="WD40"/>
</dbReference>
<dbReference type="Gene3D" id="2.120.10.30">
    <property type="entry name" value="TolB, C-terminal domain"/>
    <property type="match status" value="1"/>
</dbReference>
<organism evidence="7 8">
    <name type="scientific">Sediminitomix flava</name>
    <dbReference type="NCBI Taxonomy" id="379075"/>
    <lineage>
        <taxon>Bacteria</taxon>
        <taxon>Pseudomonadati</taxon>
        <taxon>Bacteroidota</taxon>
        <taxon>Cytophagia</taxon>
        <taxon>Cytophagales</taxon>
        <taxon>Flammeovirgaceae</taxon>
        <taxon>Sediminitomix</taxon>
    </lineage>
</organism>
<evidence type="ECO:0000256" key="5">
    <source>
        <dbReference type="SAM" id="SignalP"/>
    </source>
</evidence>
<dbReference type="InterPro" id="IPR011990">
    <property type="entry name" value="TPR-like_helical_dom_sf"/>
</dbReference>
<dbReference type="SUPFAM" id="SSF48452">
    <property type="entry name" value="TPR-like"/>
    <property type="match status" value="1"/>
</dbReference>
<dbReference type="SUPFAM" id="SSF82171">
    <property type="entry name" value="DPP6 N-terminal domain-like"/>
    <property type="match status" value="1"/>
</dbReference>
<dbReference type="InterPro" id="IPR036737">
    <property type="entry name" value="OmpA-like_sf"/>
</dbReference>
<dbReference type="AlphaFoldDB" id="A0A315ZBU2"/>
<dbReference type="InterPro" id="IPR011042">
    <property type="entry name" value="6-blade_b-propeller_TolB-like"/>
</dbReference>
<keyword evidence="2 4" id="KW-0472">Membrane</keyword>
<evidence type="ECO:0000256" key="3">
    <source>
        <dbReference type="ARBA" id="ARBA00023237"/>
    </source>
</evidence>
<evidence type="ECO:0000259" key="6">
    <source>
        <dbReference type="PROSITE" id="PS51123"/>
    </source>
</evidence>
<dbReference type="InterPro" id="IPR006665">
    <property type="entry name" value="OmpA-like"/>
</dbReference>
<dbReference type="InterPro" id="IPR006664">
    <property type="entry name" value="OMP_bac"/>
</dbReference>
<dbReference type="GO" id="GO:0009279">
    <property type="term" value="C:cell outer membrane"/>
    <property type="evidence" value="ECO:0007669"/>
    <property type="project" value="UniProtKB-SubCell"/>
</dbReference>
<reference evidence="7 8" key="1">
    <citation type="submission" date="2018-03" db="EMBL/GenBank/DDBJ databases">
        <title>Genomic Encyclopedia of Archaeal and Bacterial Type Strains, Phase II (KMG-II): from individual species to whole genera.</title>
        <authorList>
            <person name="Goeker M."/>
        </authorList>
    </citation>
    <scope>NUCLEOTIDE SEQUENCE [LARGE SCALE GENOMIC DNA]</scope>
    <source>
        <strain evidence="7 8">DSM 28229</strain>
    </source>
</reference>
<feature type="chain" id="PRO_5016378446" evidence="5">
    <location>
        <begin position="26"/>
        <end position="641"/>
    </location>
</feature>
<dbReference type="CDD" id="cd15482">
    <property type="entry name" value="Sialidase_non-viral"/>
    <property type="match status" value="1"/>
</dbReference>